<dbReference type="RefSeq" id="WP_083430174.1">
    <property type="nucleotide sequence ID" value="NZ_FPBV01000003.1"/>
</dbReference>
<accession>A0A1I7H0D4</accession>
<dbReference type="Proteomes" id="UP000183508">
    <property type="component" value="Unassembled WGS sequence"/>
</dbReference>
<dbReference type="PANTHER" id="PTHR42796:SF7">
    <property type="entry name" value="2-DEHYDRO-3-DEOXY-D-ARABINONATE DEHYDRATASE"/>
    <property type="match status" value="1"/>
</dbReference>
<dbReference type="InterPro" id="IPR011234">
    <property type="entry name" value="Fumarylacetoacetase-like_C"/>
</dbReference>
<dbReference type="OrthoDB" id="9779415at2"/>
<dbReference type="GO" id="GO:0003824">
    <property type="term" value="F:catalytic activity"/>
    <property type="evidence" value="ECO:0007669"/>
    <property type="project" value="InterPro"/>
</dbReference>
<dbReference type="STRING" id="392015.SAMN05421543_103163"/>
<evidence type="ECO:0000313" key="4">
    <source>
        <dbReference type="EMBL" id="SFU54174.1"/>
    </source>
</evidence>
<reference evidence="5" key="1">
    <citation type="submission" date="2016-10" db="EMBL/GenBank/DDBJ databases">
        <authorList>
            <person name="Varghese N."/>
        </authorList>
    </citation>
    <scope>NUCLEOTIDE SEQUENCE [LARGE SCALE GENOMIC DNA]</scope>
    <source>
        <strain evidence="5">DSM 17980</strain>
    </source>
</reference>
<dbReference type="Pfam" id="PF01557">
    <property type="entry name" value="FAA_hydrolase"/>
    <property type="match status" value="1"/>
</dbReference>
<dbReference type="AlphaFoldDB" id="A0A1I7H0D4"/>
<dbReference type="SUPFAM" id="SSF56529">
    <property type="entry name" value="FAH"/>
    <property type="match status" value="1"/>
</dbReference>
<sequence>MIRTVRYWDPETHAVHLGLLRDGQVYSITRRVPAFTDPLPVWYTFRALDLSVEEGFARLVDGVQPMASYEELAAQSALLPPVDAREVWAAGVTYERSRQARNAETKLQDSVYDRVYEAARPEIFFKATRERVIAPGQPLGLRSDSAWMVPEPELSLVLTAAGDIVGWTLGDDLSSRDIEGENPLYLPQAKVFSRSCSFGPVLLWNTGAEVPAGWTLTLTIRRGGDIAFQGSVSLQQLRRPFEELVAYLRRDNPVLDGTVLMTGTGIVPPDEFTLQPGDTVDIELPEIGVLRNPIAAPLGK</sequence>
<evidence type="ECO:0000313" key="5">
    <source>
        <dbReference type="Proteomes" id="UP000183508"/>
    </source>
</evidence>
<dbReference type="EMBL" id="FPBV01000003">
    <property type="protein sequence ID" value="SFU54174.1"/>
    <property type="molecule type" value="Genomic_DNA"/>
</dbReference>
<dbReference type="InterPro" id="IPR036663">
    <property type="entry name" value="Fumarylacetoacetase_C_sf"/>
</dbReference>
<dbReference type="GO" id="GO:0044281">
    <property type="term" value="P:small molecule metabolic process"/>
    <property type="evidence" value="ECO:0007669"/>
    <property type="project" value="UniProtKB-ARBA"/>
</dbReference>
<gene>
    <name evidence="4" type="ORF">SAMN05421543_103163</name>
</gene>
<proteinExistence type="inferred from homology"/>
<dbReference type="InterPro" id="IPR051121">
    <property type="entry name" value="FAH"/>
</dbReference>
<name>A0A1I7H0D4_9BACL</name>
<evidence type="ECO:0000256" key="1">
    <source>
        <dbReference type="ARBA" id="ARBA00010211"/>
    </source>
</evidence>
<dbReference type="Gene3D" id="3.90.850.10">
    <property type="entry name" value="Fumarylacetoacetase-like, C-terminal domain"/>
    <property type="match status" value="1"/>
</dbReference>
<keyword evidence="2" id="KW-0479">Metal-binding</keyword>
<organism evidence="4 5">
    <name type="scientific">Alicyclobacillus macrosporangiidus</name>
    <dbReference type="NCBI Taxonomy" id="392015"/>
    <lineage>
        <taxon>Bacteria</taxon>
        <taxon>Bacillati</taxon>
        <taxon>Bacillota</taxon>
        <taxon>Bacilli</taxon>
        <taxon>Bacillales</taxon>
        <taxon>Alicyclobacillaceae</taxon>
        <taxon>Alicyclobacillus</taxon>
    </lineage>
</organism>
<evidence type="ECO:0000256" key="2">
    <source>
        <dbReference type="ARBA" id="ARBA00022723"/>
    </source>
</evidence>
<dbReference type="GO" id="GO:0046872">
    <property type="term" value="F:metal ion binding"/>
    <property type="evidence" value="ECO:0007669"/>
    <property type="project" value="UniProtKB-KW"/>
</dbReference>
<dbReference type="eggNOG" id="COG3970">
    <property type="taxonomic scope" value="Bacteria"/>
</dbReference>
<evidence type="ECO:0000259" key="3">
    <source>
        <dbReference type="Pfam" id="PF01557"/>
    </source>
</evidence>
<protein>
    <submittedName>
        <fullName evidence="4">2-dehydro-3-deoxy-D-arabinonate dehydratase</fullName>
    </submittedName>
</protein>
<keyword evidence="5" id="KW-1185">Reference proteome</keyword>
<feature type="domain" description="Fumarylacetoacetase-like C-terminal" evidence="3">
    <location>
        <begin position="117"/>
        <end position="294"/>
    </location>
</feature>
<dbReference type="PANTHER" id="PTHR42796">
    <property type="entry name" value="FUMARYLACETOACETATE HYDROLASE DOMAIN-CONTAINING PROTEIN 2A-RELATED"/>
    <property type="match status" value="1"/>
</dbReference>
<comment type="similarity">
    <text evidence="1">Belongs to the FAH family.</text>
</comment>